<sequence>MRASAVGQRVEVVVSDRGAGIDADELPHVFERFSRTRYADEHAIQGVGLGLAIAKAIAEAHGGAVTATSTPGEGSTFTLTLPSAAPSS</sequence>
<evidence type="ECO:0000256" key="3">
    <source>
        <dbReference type="ARBA" id="ARBA00022679"/>
    </source>
</evidence>
<keyword evidence="3" id="KW-0808">Transferase</keyword>
<protein>
    <recommendedName>
        <fullName evidence="2">histidine kinase</fullName>
        <ecNumber evidence="2">2.7.13.3</ecNumber>
    </recommendedName>
</protein>
<feature type="region of interest" description="Disordered" evidence="6">
    <location>
        <begin position="65"/>
        <end position="88"/>
    </location>
</feature>
<dbReference type="CDD" id="cd00075">
    <property type="entry name" value="HATPase"/>
    <property type="match status" value="1"/>
</dbReference>
<accession>A0A171DKV3</accession>
<evidence type="ECO:0000313" key="8">
    <source>
        <dbReference type="EMBL" id="GAT69459.1"/>
    </source>
</evidence>
<comment type="catalytic activity">
    <reaction evidence="1">
        <text>ATP + protein L-histidine = ADP + protein N-phospho-L-histidine.</text>
        <dbReference type="EC" id="2.7.13.3"/>
    </reaction>
</comment>
<dbReference type="PANTHER" id="PTHR43711:SF1">
    <property type="entry name" value="HISTIDINE KINASE 1"/>
    <property type="match status" value="1"/>
</dbReference>
<dbReference type="AlphaFoldDB" id="A0A171DKV3"/>
<dbReference type="InterPro" id="IPR003594">
    <property type="entry name" value="HATPase_dom"/>
</dbReference>
<evidence type="ECO:0000256" key="2">
    <source>
        <dbReference type="ARBA" id="ARBA00012438"/>
    </source>
</evidence>
<dbReference type="PANTHER" id="PTHR43711">
    <property type="entry name" value="TWO-COMPONENT HISTIDINE KINASE"/>
    <property type="match status" value="1"/>
</dbReference>
<reference evidence="8 9" key="1">
    <citation type="journal article" date="2016" name="Genome Announc.">
        <title>Draft Genome Sequence of Planomonospora sphaerica JCM9374, a Rare Actinomycete.</title>
        <authorList>
            <person name="Dohra H."/>
            <person name="Suzuki T."/>
            <person name="Inoue Y."/>
            <person name="Kodani S."/>
        </authorList>
    </citation>
    <scope>NUCLEOTIDE SEQUENCE [LARGE SCALE GENOMIC DNA]</scope>
    <source>
        <strain evidence="8 9">JCM 9374</strain>
    </source>
</reference>
<evidence type="ECO:0000313" key="9">
    <source>
        <dbReference type="Proteomes" id="UP000077701"/>
    </source>
</evidence>
<evidence type="ECO:0000256" key="1">
    <source>
        <dbReference type="ARBA" id="ARBA00000085"/>
    </source>
</evidence>
<name>A0A171DKV3_9ACTN</name>
<dbReference type="PRINTS" id="PR00344">
    <property type="entry name" value="BCTRLSENSOR"/>
</dbReference>
<evidence type="ECO:0000256" key="5">
    <source>
        <dbReference type="ARBA" id="ARBA00023012"/>
    </source>
</evidence>
<keyword evidence="9" id="KW-1185">Reference proteome</keyword>
<dbReference type="PROSITE" id="PS50109">
    <property type="entry name" value="HIS_KIN"/>
    <property type="match status" value="1"/>
</dbReference>
<reference evidence="9" key="2">
    <citation type="submission" date="2016-04" db="EMBL/GenBank/DDBJ databases">
        <title>Planomonospora sphaerica JCM9374 whole genome shotgun sequence.</title>
        <authorList>
            <person name="Suzuki T."/>
            <person name="Dohra H."/>
            <person name="Kodani S."/>
        </authorList>
    </citation>
    <scope>NUCLEOTIDE SEQUENCE [LARGE SCALE GENOMIC DNA]</scope>
    <source>
        <strain evidence="9">JCM 9374</strain>
    </source>
</reference>
<dbReference type="SMART" id="SM00387">
    <property type="entry name" value="HATPase_c"/>
    <property type="match status" value="1"/>
</dbReference>
<dbReference type="SUPFAM" id="SSF55874">
    <property type="entry name" value="ATPase domain of HSP90 chaperone/DNA topoisomerase II/histidine kinase"/>
    <property type="match status" value="1"/>
</dbReference>
<dbReference type="Gene3D" id="3.30.565.10">
    <property type="entry name" value="Histidine kinase-like ATPase, C-terminal domain"/>
    <property type="match status" value="1"/>
</dbReference>
<dbReference type="InterPro" id="IPR050736">
    <property type="entry name" value="Sensor_HK_Regulatory"/>
</dbReference>
<keyword evidence="4 8" id="KW-0418">Kinase</keyword>
<feature type="compositionally biased region" description="Polar residues" evidence="6">
    <location>
        <begin position="66"/>
        <end position="88"/>
    </location>
</feature>
<feature type="domain" description="Histidine kinase" evidence="7">
    <location>
        <begin position="1"/>
        <end position="85"/>
    </location>
</feature>
<comment type="caution">
    <text evidence="8">The sequence shown here is derived from an EMBL/GenBank/DDBJ whole genome shotgun (WGS) entry which is preliminary data.</text>
</comment>
<dbReference type="InterPro" id="IPR036890">
    <property type="entry name" value="HATPase_C_sf"/>
</dbReference>
<dbReference type="GO" id="GO:0004673">
    <property type="term" value="F:protein histidine kinase activity"/>
    <property type="evidence" value="ECO:0007669"/>
    <property type="project" value="UniProtKB-EC"/>
</dbReference>
<evidence type="ECO:0000256" key="6">
    <source>
        <dbReference type="SAM" id="MobiDB-lite"/>
    </source>
</evidence>
<dbReference type="EMBL" id="BDCX01000013">
    <property type="protein sequence ID" value="GAT69459.1"/>
    <property type="molecule type" value="Genomic_DNA"/>
</dbReference>
<dbReference type="Pfam" id="PF02518">
    <property type="entry name" value="HATPase_c"/>
    <property type="match status" value="1"/>
</dbReference>
<gene>
    <name evidence="8" type="ORF">PS9374_05134</name>
</gene>
<keyword evidence="5" id="KW-0902">Two-component regulatory system</keyword>
<evidence type="ECO:0000259" key="7">
    <source>
        <dbReference type="PROSITE" id="PS50109"/>
    </source>
</evidence>
<proteinExistence type="predicted"/>
<dbReference type="InterPro" id="IPR004358">
    <property type="entry name" value="Sig_transdc_His_kin-like_C"/>
</dbReference>
<dbReference type="InterPro" id="IPR005467">
    <property type="entry name" value="His_kinase_dom"/>
</dbReference>
<dbReference type="STRING" id="161355.PS9374_05134"/>
<organism evidence="8 9">
    <name type="scientific">Planomonospora sphaerica</name>
    <dbReference type="NCBI Taxonomy" id="161355"/>
    <lineage>
        <taxon>Bacteria</taxon>
        <taxon>Bacillati</taxon>
        <taxon>Actinomycetota</taxon>
        <taxon>Actinomycetes</taxon>
        <taxon>Streptosporangiales</taxon>
        <taxon>Streptosporangiaceae</taxon>
        <taxon>Planomonospora</taxon>
    </lineage>
</organism>
<dbReference type="Proteomes" id="UP000077701">
    <property type="component" value="Unassembled WGS sequence"/>
</dbReference>
<dbReference type="EC" id="2.7.13.3" evidence="2"/>
<dbReference type="GO" id="GO:0000160">
    <property type="term" value="P:phosphorelay signal transduction system"/>
    <property type="evidence" value="ECO:0007669"/>
    <property type="project" value="UniProtKB-KW"/>
</dbReference>
<evidence type="ECO:0000256" key="4">
    <source>
        <dbReference type="ARBA" id="ARBA00022777"/>
    </source>
</evidence>